<comment type="caution">
    <text evidence="2">The sequence shown here is derived from an EMBL/GenBank/DDBJ whole genome shotgun (WGS) entry which is preliminary data.</text>
</comment>
<accession>A0A9Q0HBJ4</accession>
<dbReference type="EMBL" id="JAMYWD010000008">
    <property type="protein sequence ID" value="KAJ4963397.1"/>
    <property type="molecule type" value="Genomic_DNA"/>
</dbReference>
<keyword evidence="3" id="KW-1185">Reference proteome</keyword>
<dbReference type="InterPro" id="IPR002182">
    <property type="entry name" value="NB-ARC"/>
</dbReference>
<dbReference type="Pfam" id="PF00931">
    <property type="entry name" value="NB-ARC"/>
    <property type="match status" value="2"/>
</dbReference>
<dbReference type="Proteomes" id="UP001141806">
    <property type="component" value="Unassembled WGS sequence"/>
</dbReference>
<gene>
    <name evidence="2" type="ORF">NE237_023336</name>
</gene>
<dbReference type="GO" id="GO:0043531">
    <property type="term" value="F:ADP binding"/>
    <property type="evidence" value="ECO:0007669"/>
    <property type="project" value="InterPro"/>
</dbReference>
<dbReference type="InterPro" id="IPR044974">
    <property type="entry name" value="Disease_R_plants"/>
</dbReference>
<evidence type="ECO:0000259" key="1">
    <source>
        <dbReference type="Pfam" id="PF00931"/>
    </source>
</evidence>
<dbReference type="SUPFAM" id="SSF52540">
    <property type="entry name" value="P-loop containing nucleoside triphosphate hydrolases"/>
    <property type="match status" value="1"/>
</dbReference>
<dbReference type="Gene3D" id="3.40.50.300">
    <property type="entry name" value="P-loop containing nucleotide triphosphate hydrolases"/>
    <property type="match status" value="1"/>
</dbReference>
<dbReference type="InterPro" id="IPR027417">
    <property type="entry name" value="P-loop_NTPase"/>
</dbReference>
<dbReference type="PRINTS" id="PR00364">
    <property type="entry name" value="DISEASERSIST"/>
</dbReference>
<dbReference type="GO" id="GO:0098542">
    <property type="term" value="P:defense response to other organism"/>
    <property type="evidence" value="ECO:0007669"/>
    <property type="project" value="TreeGrafter"/>
</dbReference>
<dbReference type="PANTHER" id="PTHR23155:SF955">
    <property type="entry name" value="AAA+ ATPASE DOMAIN-CONTAINING PROTEIN"/>
    <property type="match status" value="1"/>
</dbReference>
<dbReference type="OrthoDB" id="912025at2759"/>
<dbReference type="InterPro" id="IPR042197">
    <property type="entry name" value="Apaf_helical"/>
</dbReference>
<reference evidence="2" key="1">
    <citation type="journal article" date="2023" name="Plant J.">
        <title>The genome of the king protea, Protea cynaroides.</title>
        <authorList>
            <person name="Chang J."/>
            <person name="Duong T.A."/>
            <person name="Schoeman C."/>
            <person name="Ma X."/>
            <person name="Roodt D."/>
            <person name="Barker N."/>
            <person name="Li Z."/>
            <person name="Van de Peer Y."/>
            <person name="Mizrachi E."/>
        </authorList>
    </citation>
    <scope>NUCLEOTIDE SEQUENCE</scope>
    <source>
        <tissue evidence="2">Young leaves</tissue>
    </source>
</reference>
<protein>
    <recommendedName>
        <fullName evidence="1">NB-ARC domain-containing protein</fullName>
    </recommendedName>
</protein>
<dbReference type="Gene3D" id="1.10.8.430">
    <property type="entry name" value="Helical domain of apoptotic protease-activating factors"/>
    <property type="match status" value="1"/>
</dbReference>
<sequence>MEERTMDKFLSSIVEFIDMIEFTSMMGQEKLQLETNNTDVLSIYNELWEIWSLLEYADEGADEEDPARGKYLKLEKAIHEAAVTIVDNVFRTAHRGGRKPLFERCSYCKDFGSPKESGVKIISSISESIKEFKGQLKGSSSYYSRQESFNLLDLIRSSVDFDEAEEDLTTVVGLKQDMESLKAQLRGDSHFRVISVLGIKGIGKTTLVRKIYKSRFVEVNFQSKAWVCVSGIDHDSSEIWEDIHTKIQKFSPDKMYPCLIVIDGLHDFQFWSQLQSSLQGALGNRIFESGSRIILTTRDVNIASPADYTHRSKVLSKEESWKLFKTVFRAPWKLSNASGEDTKESPIPLPQELDALGQEMVGKCGGIPYIIRELANLLSTVNADHVEWSCVLHGTDTHLSSDQHPWFNLSSFVDHILPLHVKPFLHFFPIETEFSLEEVH</sequence>
<organism evidence="2 3">
    <name type="scientific">Protea cynaroides</name>
    <dbReference type="NCBI Taxonomy" id="273540"/>
    <lineage>
        <taxon>Eukaryota</taxon>
        <taxon>Viridiplantae</taxon>
        <taxon>Streptophyta</taxon>
        <taxon>Embryophyta</taxon>
        <taxon>Tracheophyta</taxon>
        <taxon>Spermatophyta</taxon>
        <taxon>Magnoliopsida</taxon>
        <taxon>Proteales</taxon>
        <taxon>Proteaceae</taxon>
        <taxon>Protea</taxon>
    </lineage>
</organism>
<evidence type="ECO:0000313" key="2">
    <source>
        <dbReference type="EMBL" id="KAJ4963397.1"/>
    </source>
</evidence>
<feature type="domain" description="NB-ARC" evidence="1">
    <location>
        <begin position="258"/>
        <end position="326"/>
    </location>
</feature>
<evidence type="ECO:0000313" key="3">
    <source>
        <dbReference type="Proteomes" id="UP001141806"/>
    </source>
</evidence>
<dbReference type="PANTHER" id="PTHR23155">
    <property type="entry name" value="DISEASE RESISTANCE PROTEIN RP"/>
    <property type="match status" value="1"/>
</dbReference>
<name>A0A9Q0HBJ4_9MAGN</name>
<feature type="domain" description="NB-ARC" evidence="1">
    <location>
        <begin position="175"/>
        <end position="250"/>
    </location>
</feature>
<dbReference type="AlphaFoldDB" id="A0A9Q0HBJ4"/>
<proteinExistence type="predicted"/>